<dbReference type="InterPro" id="IPR011006">
    <property type="entry name" value="CheY-like_superfamily"/>
</dbReference>
<dbReference type="Gene3D" id="3.40.50.300">
    <property type="entry name" value="P-loop containing nucleotide triphosphate hydrolases"/>
    <property type="match status" value="1"/>
</dbReference>
<dbReference type="InterPro" id="IPR002078">
    <property type="entry name" value="Sigma_54_int"/>
</dbReference>
<organism evidence="8 9">
    <name type="scientific">candidate division TA06 bacterium</name>
    <dbReference type="NCBI Taxonomy" id="2250710"/>
    <lineage>
        <taxon>Bacteria</taxon>
        <taxon>Bacteria division TA06</taxon>
    </lineage>
</organism>
<dbReference type="PROSITE" id="PS50110">
    <property type="entry name" value="RESPONSE_REGULATORY"/>
    <property type="match status" value="1"/>
</dbReference>
<dbReference type="GO" id="GO:0000160">
    <property type="term" value="P:phosphorelay signal transduction system"/>
    <property type="evidence" value="ECO:0007669"/>
    <property type="project" value="InterPro"/>
</dbReference>
<evidence type="ECO:0000313" key="8">
    <source>
        <dbReference type="EMBL" id="RKX67303.1"/>
    </source>
</evidence>
<evidence type="ECO:0000256" key="5">
    <source>
        <dbReference type="PROSITE-ProRule" id="PRU00169"/>
    </source>
</evidence>
<keyword evidence="3" id="KW-0805">Transcription regulation</keyword>
<dbReference type="SUPFAM" id="SSF52172">
    <property type="entry name" value="CheY-like"/>
    <property type="match status" value="1"/>
</dbReference>
<dbReference type="InterPro" id="IPR027417">
    <property type="entry name" value="P-loop_NTPase"/>
</dbReference>
<keyword evidence="2" id="KW-0067">ATP-binding</keyword>
<dbReference type="SUPFAM" id="SSF52540">
    <property type="entry name" value="P-loop containing nucleoside triphosphate hydrolases"/>
    <property type="match status" value="1"/>
</dbReference>
<evidence type="ECO:0000256" key="4">
    <source>
        <dbReference type="ARBA" id="ARBA00023163"/>
    </source>
</evidence>
<feature type="domain" description="Response regulatory" evidence="7">
    <location>
        <begin position="2"/>
        <end position="116"/>
    </location>
</feature>
<reference evidence="8 9" key="1">
    <citation type="submission" date="2018-06" db="EMBL/GenBank/DDBJ databases">
        <title>Extensive metabolic versatility and redundancy in microbially diverse, dynamic hydrothermal sediments.</title>
        <authorList>
            <person name="Dombrowski N."/>
            <person name="Teske A."/>
            <person name="Baker B.J."/>
        </authorList>
    </citation>
    <scope>NUCLEOTIDE SEQUENCE [LARGE SCALE GENOMIC DNA]</scope>
    <source>
        <strain evidence="8">B35_G9</strain>
    </source>
</reference>
<dbReference type="SMART" id="SM00448">
    <property type="entry name" value="REC"/>
    <property type="match status" value="1"/>
</dbReference>
<dbReference type="InterPro" id="IPR058031">
    <property type="entry name" value="AAA_lid_NorR"/>
</dbReference>
<dbReference type="Pfam" id="PF00158">
    <property type="entry name" value="Sigma54_activat"/>
    <property type="match status" value="1"/>
</dbReference>
<dbReference type="PROSITE" id="PS50045">
    <property type="entry name" value="SIGMA54_INTERACT_4"/>
    <property type="match status" value="1"/>
</dbReference>
<name>A0A660S9F7_UNCT6</name>
<dbReference type="InterPro" id="IPR002197">
    <property type="entry name" value="HTH_Fis"/>
</dbReference>
<feature type="modified residue" description="4-aspartylphosphate" evidence="5">
    <location>
        <position position="51"/>
    </location>
</feature>
<dbReference type="CDD" id="cd00009">
    <property type="entry name" value="AAA"/>
    <property type="match status" value="1"/>
</dbReference>
<evidence type="ECO:0000259" key="6">
    <source>
        <dbReference type="PROSITE" id="PS50045"/>
    </source>
</evidence>
<dbReference type="Gene3D" id="3.40.50.2300">
    <property type="match status" value="1"/>
</dbReference>
<dbReference type="Pfam" id="PF02954">
    <property type="entry name" value="HTH_8"/>
    <property type="match status" value="1"/>
</dbReference>
<proteinExistence type="predicted"/>
<dbReference type="FunFam" id="3.40.50.300:FF:000006">
    <property type="entry name" value="DNA-binding transcriptional regulator NtrC"/>
    <property type="match status" value="1"/>
</dbReference>
<dbReference type="InterPro" id="IPR003593">
    <property type="entry name" value="AAA+_ATPase"/>
</dbReference>
<keyword evidence="1" id="KW-0547">Nucleotide-binding</keyword>
<dbReference type="GO" id="GO:0005524">
    <property type="term" value="F:ATP binding"/>
    <property type="evidence" value="ECO:0007669"/>
    <property type="project" value="UniProtKB-KW"/>
</dbReference>
<dbReference type="PRINTS" id="PR01590">
    <property type="entry name" value="HTHFIS"/>
</dbReference>
<evidence type="ECO:0000256" key="1">
    <source>
        <dbReference type="ARBA" id="ARBA00022741"/>
    </source>
</evidence>
<gene>
    <name evidence="8" type="ORF">DRP44_02615</name>
</gene>
<dbReference type="InterPro" id="IPR009057">
    <property type="entry name" value="Homeodomain-like_sf"/>
</dbReference>
<dbReference type="GO" id="GO:0043565">
    <property type="term" value="F:sequence-specific DNA binding"/>
    <property type="evidence" value="ECO:0007669"/>
    <property type="project" value="InterPro"/>
</dbReference>
<dbReference type="EMBL" id="QNBC01000022">
    <property type="protein sequence ID" value="RKX67303.1"/>
    <property type="molecule type" value="Genomic_DNA"/>
</dbReference>
<dbReference type="SUPFAM" id="SSF46689">
    <property type="entry name" value="Homeodomain-like"/>
    <property type="match status" value="1"/>
</dbReference>
<evidence type="ECO:0000256" key="2">
    <source>
        <dbReference type="ARBA" id="ARBA00022840"/>
    </source>
</evidence>
<dbReference type="PROSITE" id="PS00675">
    <property type="entry name" value="SIGMA54_INTERACT_1"/>
    <property type="match status" value="1"/>
</dbReference>
<dbReference type="PANTHER" id="PTHR32071">
    <property type="entry name" value="TRANSCRIPTIONAL REGULATORY PROTEIN"/>
    <property type="match status" value="1"/>
</dbReference>
<feature type="domain" description="Sigma-54 factor interaction" evidence="6">
    <location>
        <begin position="135"/>
        <end position="364"/>
    </location>
</feature>
<evidence type="ECO:0000259" key="7">
    <source>
        <dbReference type="PROSITE" id="PS50110"/>
    </source>
</evidence>
<evidence type="ECO:0008006" key="10">
    <source>
        <dbReference type="Google" id="ProtNLM"/>
    </source>
</evidence>
<dbReference type="GO" id="GO:0006355">
    <property type="term" value="P:regulation of DNA-templated transcription"/>
    <property type="evidence" value="ECO:0007669"/>
    <property type="project" value="InterPro"/>
</dbReference>
<dbReference type="InterPro" id="IPR025662">
    <property type="entry name" value="Sigma_54_int_dom_ATP-bd_1"/>
</dbReference>
<protein>
    <recommendedName>
        <fullName evidence="10">Sigma-54-dependent Fis family transcriptional regulator</fullName>
    </recommendedName>
</protein>
<dbReference type="Proteomes" id="UP000282321">
    <property type="component" value="Unassembled WGS sequence"/>
</dbReference>
<dbReference type="AlphaFoldDB" id="A0A660S9F7"/>
<dbReference type="Pfam" id="PF25601">
    <property type="entry name" value="AAA_lid_14"/>
    <property type="match status" value="1"/>
</dbReference>
<dbReference type="Pfam" id="PF00072">
    <property type="entry name" value="Response_reg"/>
    <property type="match status" value="1"/>
</dbReference>
<evidence type="ECO:0000313" key="9">
    <source>
        <dbReference type="Proteomes" id="UP000282321"/>
    </source>
</evidence>
<dbReference type="Gene3D" id="1.10.8.60">
    <property type="match status" value="1"/>
</dbReference>
<accession>A0A660S9F7</accession>
<evidence type="ECO:0000256" key="3">
    <source>
        <dbReference type="ARBA" id="ARBA00023015"/>
    </source>
</evidence>
<keyword evidence="5" id="KW-0597">Phosphoprotein</keyword>
<comment type="caution">
    <text evidence="8">The sequence shown here is derived from an EMBL/GenBank/DDBJ whole genome shotgun (WGS) entry which is preliminary data.</text>
</comment>
<sequence>MNVIIIDDNRNFRVMLKTFLSENNYTVFEASTSDEALSTIRENPIDLALLDLKLGSENGIELLKLLREHQPLLPIILMTAYATIETAVTAIKLGANDYIQKPINLDMLAIKIDKLIKEYYLNVQNLNDDKYEPVIIYKSERMKEVINLANNVAGTDATVLISGESGTGKELLARYIHSKSNRKGCPFVAINCAAIPHELIESELFGAEKGAFTGAYATRVGKFELANHGTLFLDEIGDLSLNAQAKVLRALDEKKIRRIGSNDNIALDIRIISATNKNLKHKVDNNKFRTDLYYRISTYPIVIPPLREHTEDIPLLLKYYLEMFSRKLGKNIPIVTPNAFNELINYNWPGNIREFKNIIERAVILNNEKISTFNLTNEFSEKINLRYRRKLEEITVIKEALKSASMNKRKAAKILGISYRSLLYKIKEYKITDNMD</sequence>
<keyword evidence="4" id="KW-0804">Transcription</keyword>
<dbReference type="SMART" id="SM00382">
    <property type="entry name" value="AAA"/>
    <property type="match status" value="1"/>
</dbReference>
<dbReference type="Gene3D" id="1.10.10.60">
    <property type="entry name" value="Homeodomain-like"/>
    <property type="match status" value="1"/>
</dbReference>
<dbReference type="InterPro" id="IPR001789">
    <property type="entry name" value="Sig_transdc_resp-reg_receiver"/>
</dbReference>
<dbReference type="PANTHER" id="PTHR32071:SF113">
    <property type="entry name" value="ALGINATE BIOSYNTHESIS TRANSCRIPTIONAL REGULATORY PROTEIN ALGB"/>
    <property type="match status" value="1"/>
</dbReference>